<keyword evidence="2" id="KW-1185">Reference proteome</keyword>
<comment type="caution">
    <text evidence="1">The sequence shown here is derived from an EMBL/GenBank/DDBJ whole genome shotgun (WGS) entry which is preliminary data.</text>
</comment>
<organism evidence="1 2">
    <name type="scientific">Bradyrhizobium nanningense</name>
    <dbReference type="NCBI Taxonomy" id="1325118"/>
    <lineage>
        <taxon>Bacteria</taxon>
        <taxon>Pseudomonadati</taxon>
        <taxon>Pseudomonadota</taxon>
        <taxon>Alphaproteobacteria</taxon>
        <taxon>Hyphomicrobiales</taxon>
        <taxon>Nitrobacteraceae</taxon>
        <taxon>Bradyrhizobium</taxon>
    </lineage>
</organism>
<proteinExistence type="predicted"/>
<dbReference type="AlphaFoldDB" id="A0A4Q0S1H7"/>
<name>A0A4Q0S1H7_9BRAD</name>
<evidence type="ECO:0008006" key="3">
    <source>
        <dbReference type="Google" id="ProtNLM"/>
    </source>
</evidence>
<dbReference type="OrthoDB" id="8230845at2"/>
<accession>A0A4Q0S1H7</accession>
<evidence type="ECO:0000313" key="1">
    <source>
        <dbReference type="EMBL" id="RXH26325.1"/>
    </source>
</evidence>
<sequence length="71" mass="8372">MDTALCWAGRYLVDAEDRRVVQRVALLRSHDMDLEEIARRVRIGLHMLRVRYRLALDMIAGGLRRDYTPVF</sequence>
<reference evidence="1 2" key="1">
    <citation type="submission" date="2015-04" db="EMBL/GenBank/DDBJ databases">
        <title>Comparative genomics of rhizobia nodulating Arachis hypogaea in China.</title>
        <authorList>
            <person name="Li Y."/>
        </authorList>
    </citation>
    <scope>NUCLEOTIDE SEQUENCE [LARGE SCALE GENOMIC DNA]</scope>
    <source>
        <strain evidence="1 2">CCBAU 51757</strain>
    </source>
</reference>
<dbReference type="EMBL" id="LBJQ01000082">
    <property type="protein sequence ID" value="RXH26325.1"/>
    <property type="molecule type" value="Genomic_DNA"/>
</dbReference>
<evidence type="ECO:0000313" key="2">
    <source>
        <dbReference type="Proteomes" id="UP000289546"/>
    </source>
</evidence>
<dbReference type="RefSeq" id="WP_128919737.1">
    <property type="nucleotide sequence ID" value="NZ_LBJC01000027.1"/>
</dbReference>
<dbReference type="Proteomes" id="UP000289546">
    <property type="component" value="Unassembled WGS sequence"/>
</dbReference>
<gene>
    <name evidence="1" type="ORF">XH99_20530</name>
</gene>
<protein>
    <recommendedName>
        <fullName evidence="3">RNA polymerase sigma factor 70 region 4 type 2 domain-containing protein</fullName>
    </recommendedName>
</protein>